<sequence>MKLILRIRIFRGYSLGKTEFIEYVLEKAMKDR</sequence>
<dbReference type="Proteomes" id="UP000256530">
    <property type="component" value="Unassembled WGS sequence"/>
</dbReference>
<name>A0A3D9VBJ9_BACMY</name>
<gene>
    <name evidence="1" type="ORF">DET55_10796</name>
</gene>
<reference evidence="1 2" key="1">
    <citation type="submission" date="2018-08" db="EMBL/GenBank/DDBJ databases">
        <title>Freshwater and sediment microbial communities from various areas in North America, analyzing microbe dynamics in response to fracking.</title>
        <authorList>
            <person name="Lamendella R."/>
        </authorList>
    </citation>
    <scope>NUCLEOTIDE SEQUENCE [LARGE SCALE GENOMIC DNA]</scope>
    <source>
        <strain evidence="1 2">DB-1</strain>
    </source>
</reference>
<proteinExistence type="predicted"/>
<accession>A0A3D9VBJ9</accession>
<evidence type="ECO:0000313" key="2">
    <source>
        <dbReference type="Proteomes" id="UP000256530"/>
    </source>
</evidence>
<dbReference type="EMBL" id="QTTY01000007">
    <property type="protein sequence ID" value="REF38857.1"/>
    <property type="molecule type" value="Genomic_DNA"/>
</dbReference>
<organism evidence="1 2">
    <name type="scientific">Bacillus mycoides</name>
    <dbReference type="NCBI Taxonomy" id="1405"/>
    <lineage>
        <taxon>Bacteria</taxon>
        <taxon>Bacillati</taxon>
        <taxon>Bacillota</taxon>
        <taxon>Bacilli</taxon>
        <taxon>Bacillales</taxon>
        <taxon>Bacillaceae</taxon>
        <taxon>Bacillus</taxon>
        <taxon>Bacillus cereus group</taxon>
    </lineage>
</organism>
<comment type="caution">
    <text evidence="1">The sequence shown here is derived from an EMBL/GenBank/DDBJ whole genome shotgun (WGS) entry which is preliminary data.</text>
</comment>
<protein>
    <submittedName>
        <fullName evidence="1">Uncharacterized protein</fullName>
    </submittedName>
</protein>
<dbReference type="AlphaFoldDB" id="A0A3D9VBJ9"/>
<evidence type="ECO:0000313" key="1">
    <source>
        <dbReference type="EMBL" id="REF38857.1"/>
    </source>
</evidence>